<name>X6MG09_RETFI</name>
<gene>
    <name evidence="1" type="ORF">RFI_25406</name>
</gene>
<proteinExistence type="predicted"/>
<feature type="non-terminal residue" evidence="1">
    <location>
        <position position="1181"/>
    </location>
</feature>
<protein>
    <submittedName>
        <fullName evidence="1">Uncharacterized protein</fullName>
    </submittedName>
</protein>
<dbReference type="EMBL" id="ASPP01021857">
    <property type="protein sequence ID" value="ETO11970.1"/>
    <property type="molecule type" value="Genomic_DNA"/>
</dbReference>
<comment type="caution">
    <text evidence="1">The sequence shown here is derived from an EMBL/GenBank/DDBJ whole genome shotgun (WGS) entry which is preliminary data.</text>
</comment>
<dbReference type="OrthoDB" id="2423195at2759"/>
<sequence length="1181" mass="138320">DDEKKEQMEATYIKLNTVHFDKEELRSQLLDLFLPLCQPEEVIKAKINEDIQFYSLCIYSIIPFVWHDTNKKGKAVTDQKEKSRNQMLMMITNDVERNIPIEWLHCTKKIASFKKISEFENTIAEFFKCQASGDVLIFQHRHTPKSSNQLEQVIHILQLKHYLFYSDPNNSKKKKLVRVALSSNISTVKREFSLKLEPMLIISFLLLKITESGRSCILIDLFKCAHQAFGKLHFSHSFKSLEEKKILRLIFEDKEFENCRNLLVERLKGLLSNATENRSIDDFLQDLEKGKKKGIEGSFFARRRNNIDTLLTLALVNILFVIYQNGGFANYAESKKNEEDGHQWYSELFEKALKNRKLVEMKPPNFYVDHLLLFAIQPRLYSVQDNFQFFFPFGHCIHKWYQHQLATYSDSPSTGFNSCATTLEQRLIESDDLTIWNAPWPAKSIHKYAMDLIQNYFLCYARILDQQTILRDILVSITLLLCKRLSIASIEVTMHYFHHIIFHYSCLIFASSMISNDLSKVGKQIMRENDPGQWLADTTLSLWESIPVMTNFTASVSQLFLPKSIAVVLDFVRNYLQNNTNLVNKILKGARKIEIKRLRTMYLQIDPFVDNEKHLIEEGFLKHEILVTRILEINSTPNEKYSLFVQDLLDTIKRVEQIEENGDKHKEYASILSKLYFKVAAPICKMQILKEMVIYGNLNLHSDESILVNRCLESILLNKQVNTSTNVWRKWCNPSNKSNIGLVVKISQIKVSVTEHISTMMDKDIDLSLEKNVSLNKINQLLSSFIIENEQYKHTLYVWFLKQLYVWKGILWIAILLRYQGIELPNKMSRLLPEKPSYRNIFDPLSAMYGYDNNSMKDVHTRLVNAIAASINKRTPNVENQSWIIAQSLSLINVNCFTFFYSNLSMQIKAIKMQIFHIDLIKYLEISGFSKQEIFNQIFTHFISSGNDKQLYWKPLRDTLDLIVIRLCFHFMAVLSFMKSNPFRLLFIESELFLSNNAVWELDPDFKIHCCLHNHPLLINTSESKGIKCPLKGCGATVARTSSELENTRSRISIWFVLKRYYTFPKKTEPNNLKPLTSILLRLLYHLLLLLRNEGISQNKNKIQELVKQTNKQDTSNFLWKQIKQDFKRLKIQTKLNEELLNFSEKFETWYPQGLACDTLSEIYEFEKKLDEEYSTFFYSR</sequence>
<accession>X6MG09</accession>
<evidence type="ECO:0000313" key="2">
    <source>
        <dbReference type="Proteomes" id="UP000023152"/>
    </source>
</evidence>
<keyword evidence="2" id="KW-1185">Reference proteome</keyword>
<evidence type="ECO:0000313" key="1">
    <source>
        <dbReference type="EMBL" id="ETO11970.1"/>
    </source>
</evidence>
<feature type="non-terminal residue" evidence="1">
    <location>
        <position position="1"/>
    </location>
</feature>
<dbReference type="AlphaFoldDB" id="X6MG09"/>
<reference evidence="1 2" key="1">
    <citation type="journal article" date="2013" name="Curr. Biol.">
        <title>The Genome of the Foraminiferan Reticulomyxa filosa.</title>
        <authorList>
            <person name="Glockner G."/>
            <person name="Hulsmann N."/>
            <person name="Schleicher M."/>
            <person name="Noegel A.A."/>
            <person name="Eichinger L."/>
            <person name="Gallinger C."/>
            <person name="Pawlowski J."/>
            <person name="Sierra R."/>
            <person name="Euteneuer U."/>
            <person name="Pillet L."/>
            <person name="Moustafa A."/>
            <person name="Platzer M."/>
            <person name="Groth M."/>
            <person name="Szafranski K."/>
            <person name="Schliwa M."/>
        </authorList>
    </citation>
    <scope>NUCLEOTIDE SEQUENCE [LARGE SCALE GENOMIC DNA]</scope>
</reference>
<organism evidence="1 2">
    <name type="scientific">Reticulomyxa filosa</name>
    <dbReference type="NCBI Taxonomy" id="46433"/>
    <lineage>
        <taxon>Eukaryota</taxon>
        <taxon>Sar</taxon>
        <taxon>Rhizaria</taxon>
        <taxon>Retaria</taxon>
        <taxon>Foraminifera</taxon>
        <taxon>Monothalamids</taxon>
        <taxon>Reticulomyxidae</taxon>
        <taxon>Reticulomyxa</taxon>
    </lineage>
</organism>
<dbReference type="Proteomes" id="UP000023152">
    <property type="component" value="Unassembled WGS sequence"/>
</dbReference>